<organism evidence="2 3">
    <name type="scientific">Dovyalis caffra</name>
    <dbReference type="NCBI Taxonomy" id="77055"/>
    <lineage>
        <taxon>Eukaryota</taxon>
        <taxon>Viridiplantae</taxon>
        <taxon>Streptophyta</taxon>
        <taxon>Embryophyta</taxon>
        <taxon>Tracheophyta</taxon>
        <taxon>Spermatophyta</taxon>
        <taxon>Magnoliopsida</taxon>
        <taxon>eudicotyledons</taxon>
        <taxon>Gunneridae</taxon>
        <taxon>Pentapetalae</taxon>
        <taxon>rosids</taxon>
        <taxon>fabids</taxon>
        <taxon>Malpighiales</taxon>
        <taxon>Salicaceae</taxon>
        <taxon>Flacourtieae</taxon>
        <taxon>Dovyalis</taxon>
    </lineage>
</organism>
<comment type="caution">
    <text evidence="2">The sequence shown here is derived from an EMBL/GenBank/DDBJ whole genome shotgun (WGS) entry which is preliminary data.</text>
</comment>
<evidence type="ECO:0000313" key="3">
    <source>
        <dbReference type="Proteomes" id="UP001314170"/>
    </source>
</evidence>
<feature type="non-terminal residue" evidence="2">
    <location>
        <position position="1"/>
    </location>
</feature>
<reference evidence="2 3" key="1">
    <citation type="submission" date="2024-01" db="EMBL/GenBank/DDBJ databases">
        <authorList>
            <person name="Waweru B."/>
        </authorList>
    </citation>
    <scope>NUCLEOTIDE SEQUENCE [LARGE SCALE GENOMIC DNA]</scope>
</reference>
<keyword evidence="3" id="KW-1185">Reference proteome</keyword>
<dbReference type="EMBL" id="CAWUPB010001116">
    <property type="protein sequence ID" value="CAK7338309.1"/>
    <property type="molecule type" value="Genomic_DNA"/>
</dbReference>
<dbReference type="AlphaFoldDB" id="A0AAV1RNL4"/>
<accession>A0AAV1RNL4</accession>
<evidence type="ECO:0000313" key="2">
    <source>
        <dbReference type="EMBL" id="CAK7338309.1"/>
    </source>
</evidence>
<dbReference type="Proteomes" id="UP001314170">
    <property type="component" value="Unassembled WGS sequence"/>
</dbReference>
<proteinExistence type="predicted"/>
<protein>
    <submittedName>
        <fullName evidence="2">Uncharacterized protein</fullName>
    </submittedName>
</protein>
<evidence type="ECO:0000256" key="1">
    <source>
        <dbReference type="SAM" id="MobiDB-lite"/>
    </source>
</evidence>
<name>A0AAV1RNL4_9ROSI</name>
<feature type="region of interest" description="Disordered" evidence="1">
    <location>
        <begin position="37"/>
        <end position="57"/>
    </location>
</feature>
<gene>
    <name evidence="2" type="ORF">DCAF_LOCUS13354</name>
</gene>
<sequence>LQHESVRLHQILEEYERRDLQCENACLQQRLDEYEKRDHVANGQQSEGVEEIRGAKF</sequence>